<dbReference type="NCBIfam" id="TIGR00097">
    <property type="entry name" value="HMP-P_kinase"/>
    <property type="match status" value="1"/>
</dbReference>
<accession>E0E1D9</accession>
<evidence type="ECO:0000259" key="16">
    <source>
        <dbReference type="Pfam" id="PF08543"/>
    </source>
</evidence>
<dbReference type="AlphaFoldDB" id="E0E1D9"/>
<dbReference type="InterPro" id="IPR029056">
    <property type="entry name" value="Ribokinase-like"/>
</dbReference>
<keyword evidence="9" id="KW-0547">Nucleotide-binding</keyword>
<dbReference type="GO" id="GO:0005829">
    <property type="term" value="C:cytosol"/>
    <property type="evidence" value="ECO:0007669"/>
    <property type="project" value="TreeGrafter"/>
</dbReference>
<evidence type="ECO:0000256" key="10">
    <source>
        <dbReference type="ARBA" id="ARBA00022777"/>
    </source>
</evidence>
<evidence type="ECO:0000313" key="17">
    <source>
        <dbReference type="EMBL" id="EFM65291.1"/>
    </source>
</evidence>
<evidence type="ECO:0000313" key="18">
    <source>
        <dbReference type="Proteomes" id="UP000003244"/>
    </source>
</evidence>
<comment type="catalytic activity">
    <reaction evidence="1">
        <text>4-amino-5-hydroxymethyl-2-methylpyrimidine + ATP = 4-amino-2-methyl-5-(phosphooxymethyl)pyrimidine + ADP + H(+)</text>
        <dbReference type="Rhea" id="RHEA:23096"/>
        <dbReference type="ChEBI" id="CHEBI:15378"/>
        <dbReference type="ChEBI" id="CHEBI:16892"/>
        <dbReference type="ChEBI" id="CHEBI:30616"/>
        <dbReference type="ChEBI" id="CHEBI:58354"/>
        <dbReference type="ChEBI" id="CHEBI:456216"/>
        <dbReference type="EC" id="2.7.1.49"/>
    </reaction>
</comment>
<evidence type="ECO:0000256" key="3">
    <source>
        <dbReference type="ARBA" id="ARBA00004769"/>
    </source>
</evidence>
<dbReference type="InterPro" id="IPR004399">
    <property type="entry name" value="HMP/HMP-P_kinase_dom"/>
</dbReference>
<dbReference type="GeneID" id="84799986"/>
<dbReference type="GO" id="GO:0008902">
    <property type="term" value="F:hydroxymethylpyrimidine kinase activity"/>
    <property type="evidence" value="ECO:0007669"/>
    <property type="project" value="UniProtKB-EC"/>
</dbReference>
<evidence type="ECO:0000256" key="4">
    <source>
        <dbReference type="ARBA" id="ARBA00009879"/>
    </source>
</evidence>
<evidence type="ECO:0000256" key="8">
    <source>
        <dbReference type="ARBA" id="ARBA00022679"/>
    </source>
</evidence>
<dbReference type="STRING" id="596315.HMPREF0634_0308"/>
<evidence type="ECO:0000256" key="11">
    <source>
        <dbReference type="ARBA" id="ARBA00022840"/>
    </source>
</evidence>
<dbReference type="GO" id="GO:0005524">
    <property type="term" value="F:ATP binding"/>
    <property type="evidence" value="ECO:0007669"/>
    <property type="project" value="UniProtKB-KW"/>
</dbReference>
<dbReference type="GO" id="GO:0008972">
    <property type="term" value="F:phosphomethylpyrimidine kinase activity"/>
    <property type="evidence" value="ECO:0007669"/>
    <property type="project" value="UniProtKB-EC"/>
</dbReference>
<dbReference type="CDD" id="cd01169">
    <property type="entry name" value="HMPP_kinase"/>
    <property type="match status" value="1"/>
</dbReference>
<evidence type="ECO:0000256" key="14">
    <source>
        <dbReference type="ARBA" id="ARBA00042102"/>
    </source>
</evidence>
<dbReference type="FunFam" id="3.40.1190.20:FF:000003">
    <property type="entry name" value="Phosphomethylpyrimidine kinase ThiD"/>
    <property type="match status" value="1"/>
</dbReference>
<dbReference type="PANTHER" id="PTHR20858:SF17">
    <property type="entry name" value="HYDROXYMETHYLPYRIMIDINE_PHOSPHOMETHYLPYRIMIDINE KINASE THI20-RELATED"/>
    <property type="match status" value="1"/>
</dbReference>
<dbReference type="SUPFAM" id="SSF53613">
    <property type="entry name" value="Ribokinase-like"/>
    <property type="match status" value="1"/>
</dbReference>
<dbReference type="eggNOG" id="COG0351">
    <property type="taxonomic scope" value="Bacteria"/>
</dbReference>
<dbReference type="Pfam" id="PF08543">
    <property type="entry name" value="Phos_pyr_kin"/>
    <property type="match status" value="1"/>
</dbReference>
<organism evidence="17 18">
    <name type="scientific">Peptostreptococcus stomatis DSM 17678</name>
    <dbReference type="NCBI Taxonomy" id="596315"/>
    <lineage>
        <taxon>Bacteria</taxon>
        <taxon>Bacillati</taxon>
        <taxon>Bacillota</taxon>
        <taxon>Clostridia</taxon>
        <taxon>Peptostreptococcales</taxon>
        <taxon>Peptostreptococcaceae</taxon>
        <taxon>Peptostreptococcus</taxon>
    </lineage>
</organism>
<comment type="pathway">
    <text evidence="3">Cofactor biosynthesis; thiamine diphosphate biosynthesis; 4-amino-2-methyl-5-diphosphomethylpyrimidine from 5-amino-1-(5-phospho-D-ribosyl)imidazole: step 3/3.</text>
</comment>
<evidence type="ECO:0000256" key="6">
    <source>
        <dbReference type="ARBA" id="ARBA00012963"/>
    </source>
</evidence>
<keyword evidence="10 17" id="KW-0418">Kinase</keyword>
<name>E0E1D9_9FIRM</name>
<evidence type="ECO:0000256" key="15">
    <source>
        <dbReference type="ARBA" id="ARBA00043176"/>
    </source>
</evidence>
<dbReference type="Proteomes" id="UP000003244">
    <property type="component" value="Unassembled WGS sequence"/>
</dbReference>
<dbReference type="EC" id="2.7.4.7" evidence="6"/>
<gene>
    <name evidence="17" type="primary">thiD</name>
    <name evidence="17" type="ORF">HMPREF0634_0308</name>
</gene>
<keyword evidence="11" id="KW-0067">ATP-binding</keyword>
<dbReference type="RefSeq" id="WP_007788266.1">
    <property type="nucleotide sequence ID" value="NZ_ADGQ01000010.1"/>
</dbReference>
<keyword evidence="8 17" id="KW-0808">Transferase</keyword>
<sequence>MKKVLTIAGSDSSGGAGIQTDLKTFAALGVYGMSAITAITAQNTLGVKRVERVSASMVKDQIRAIFEDIEVDAVKIGMLAEIDIIEAVRDCIDLYRPKFVVLDPVMVSTSGFDLLNSQAKKVLIEGLIPLVDLITPNLAETSCILNLIGRAGLDIDSWAKMKEAGMIIAGHTGKNILVKGGHLMDRPCDVLVTNDGRVYKYDHKRINTKNTHGTGCTLSSAIAANVAKGYGLEEAVSRAKDFISKAIENSLDIGRGCGPTDPMGDIYKSLGMA</sequence>
<comment type="caution">
    <text evidence="17">The sequence shown here is derived from an EMBL/GenBank/DDBJ whole genome shotgun (WGS) entry which is preliminary data.</text>
</comment>
<comment type="catalytic activity">
    <reaction evidence="2">
        <text>4-amino-2-methyl-5-(phosphooxymethyl)pyrimidine + ATP = 4-amino-2-methyl-5-(diphosphooxymethyl)pyrimidine + ADP</text>
        <dbReference type="Rhea" id="RHEA:19893"/>
        <dbReference type="ChEBI" id="CHEBI:30616"/>
        <dbReference type="ChEBI" id="CHEBI:57841"/>
        <dbReference type="ChEBI" id="CHEBI:58354"/>
        <dbReference type="ChEBI" id="CHEBI:456216"/>
        <dbReference type="EC" id="2.7.4.7"/>
    </reaction>
</comment>
<dbReference type="OrthoDB" id="9810880at2"/>
<dbReference type="InterPro" id="IPR013749">
    <property type="entry name" value="PM/HMP-P_kinase-1"/>
</dbReference>
<keyword evidence="18" id="KW-1185">Reference proteome</keyword>
<dbReference type="PANTHER" id="PTHR20858">
    <property type="entry name" value="PHOSPHOMETHYLPYRIMIDINE KINASE"/>
    <property type="match status" value="1"/>
</dbReference>
<proteinExistence type="inferred from homology"/>
<dbReference type="GO" id="GO:0009228">
    <property type="term" value="P:thiamine biosynthetic process"/>
    <property type="evidence" value="ECO:0007669"/>
    <property type="project" value="UniProtKB-KW"/>
</dbReference>
<feature type="domain" description="Pyridoxamine kinase/Phosphomethylpyrimidine kinase" evidence="16">
    <location>
        <begin position="11"/>
        <end position="261"/>
    </location>
</feature>
<keyword evidence="12" id="KW-0784">Thiamine biosynthesis</keyword>
<comment type="similarity">
    <text evidence="4">Belongs to the ThiD family.</text>
</comment>
<evidence type="ECO:0000256" key="2">
    <source>
        <dbReference type="ARBA" id="ARBA00000565"/>
    </source>
</evidence>
<evidence type="ECO:0000256" key="13">
    <source>
        <dbReference type="ARBA" id="ARBA00037917"/>
    </source>
</evidence>
<comment type="pathway">
    <text evidence="13">Cofactor biosynthesis; thiamine diphosphate biosynthesis; 4-amino-2-methyl-5-diphosphomethylpyrimidine from 5-amino-1-(5-phospho-D-ribosyl)imidazole: step 2/3.</text>
</comment>
<dbReference type="EC" id="2.7.1.49" evidence="5"/>
<dbReference type="EMBL" id="ADGQ01000010">
    <property type="protein sequence ID" value="EFM65291.1"/>
    <property type="molecule type" value="Genomic_DNA"/>
</dbReference>
<evidence type="ECO:0000256" key="9">
    <source>
        <dbReference type="ARBA" id="ARBA00022741"/>
    </source>
</evidence>
<protein>
    <recommendedName>
        <fullName evidence="7">Hydroxymethylpyrimidine/phosphomethylpyrimidine kinase</fullName>
        <ecNumber evidence="5">2.7.1.49</ecNumber>
        <ecNumber evidence="6">2.7.4.7</ecNumber>
    </recommendedName>
    <alternativeName>
        <fullName evidence="14">Hydroxymethylpyrimidine kinase</fullName>
    </alternativeName>
    <alternativeName>
        <fullName evidence="15">Hydroxymethylpyrimidine phosphate kinase</fullName>
    </alternativeName>
</protein>
<evidence type="ECO:0000256" key="1">
    <source>
        <dbReference type="ARBA" id="ARBA00000151"/>
    </source>
</evidence>
<evidence type="ECO:0000256" key="7">
    <source>
        <dbReference type="ARBA" id="ARBA00019161"/>
    </source>
</evidence>
<evidence type="ECO:0000256" key="5">
    <source>
        <dbReference type="ARBA" id="ARBA00012135"/>
    </source>
</evidence>
<reference evidence="17 18" key="1">
    <citation type="submission" date="2010-08" db="EMBL/GenBank/DDBJ databases">
        <authorList>
            <person name="Harkins D.M."/>
            <person name="Madupu R."/>
            <person name="Durkin A.S."/>
            <person name="Torralba M."/>
            <person name="Methe B."/>
            <person name="Sutton G.G."/>
            <person name="Nelson K.E."/>
        </authorList>
    </citation>
    <scope>NUCLEOTIDE SEQUENCE [LARGE SCALE GENOMIC DNA]</scope>
    <source>
        <strain evidence="17 18">DSM 17678</strain>
    </source>
</reference>
<dbReference type="Gene3D" id="3.40.1190.20">
    <property type="match status" value="1"/>
</dbReference>
<evidence type="ECO:0000256" key="12">
    <source>
        <dbReference type="ARBA" id="ARBA00022977"/>
    </source>
</evidence>